<gene>
    <name evidence="2" type="ORF">GCM10011507_00590</name>
</gene>
<keyword evidence="3" id="KW-1185">Reference proteome</keyword>
<accession>A0A916REQ4</accession>
<dbReference type="AlphaFoldDB" id="A0A916REQ4"/>
<keyword evidence="1" id="KW-0732">Signal</keyword>
<name>A0A916REQ4_9BACT</name>
<evidence type="ECO:0000313" key="3">
    <source>
        <dbReference type="Proteomes" id="UP000648801"/>
    </source>
</evidence>
<evidence type="ECO:0000256" key="1">
    <source>
        <dbReference type="SAM" id="SignalP"/>
    </source>
</evidence>
<protein>
    <submittedName>
        <fullName evidence="2">Uncharacterized protein</fullName>
    </submittedName>
</protein>
<evidence type="ECO:0000313" key="2">
    <source>
        <dbReference type="EMBL" id="GGA53404.1"/>
    </source>
</evidence>
<sequence length="156" mass="17170">MKLSAVSFATVSASVLAAATLIAQQFPSPTPTEIHVDSRCRIVTQPSPTATIPNPKLHYRYDHVVCHLESQLASSHIEPNTTTKGPKNIRVYISEREYVLQNTTSSAVTFVISQPLRKGWSIDSDPQPTDTTGNIATFRVIAQPHQIVRLHVGERS</sequence>
<organism evidence="2 3">
    <name type="scientific">Edaphobacter acidisoli</name>
    <dbReference type="NCBI Taxonomy" id="2040573"/>
    <lineage>
        <taxon>Bacteria</taxon>
        <taxon>Pseudomonadati</taxon>
        <taxon>Acidobacteriota</taxon>
        <taxon>Terriglobia</taxon>
        <taxon>Terriglobales</taxon>
        <taxon>Acidobacteriaceae</taxon>
        <taxon>Edaphobacter</taxon>
    </lineage>
</organism>
<reference evidence="2" key="1">
    <citation type="journal article" date="2014" name="Int. J. Syst. Evol. Microbiol.">
        <title>Complete genome sequence of Corynebacterium casei LMG S-19264T (=DSM 44701T), isolated from a smear-ripened cheese.</title>
        <authorList>
            <consortium name="US DOE Joint Genome Institute (JGI-PGF)"/>
            <person name="Walter F."/>
            <person name="Albersmeier A."/>
            <person name="Kalinowski J."/>
            <person name="Ruckert C."/>
        </authorList>
    </citation>
    <scope>NUCLEOTIDE SEQUENCE</scope>
    <source>
        <strain evidence="2">CGMCC 1.15447</strain>
    </source>
</reference>
<feature type="chain" id="PRO_5037275868" evidence="1">
    <location>
        <begin position="18"/>
        <end position="156"/>
    </location>
</feature>
<feature type="signal peptide" evidence="1">
    <location>
        <begin position="1"/>
        <end position="17"/>
    </location>
</feature>
<dbReference type="Proteomes" id="UP000648801">
    <property type="component" value="Unassembled WGS sequence"/>
</dbReference>
<reference evidence="2" key="2">
    <citation type="submission" date="2020-09" db="EMBL/GenBank/DDBJ databases">
        <authorList>
            <person name="Sun Q."/>
            <person name="Zhou Y."/>
        </authorList>
    </citation>
    <scope>NUCLEOTIDE SEQUENCE</scope>
    <source>
        <strain evidence="2">CGMCC 1.15447</strain>
    </source>
</reference>
<comment type="caution">
    <text evidence="2">The sequence shown here is derived from an EMBL/GenBank/DDBJ whole genome shotgun (WGS) entry which is preliminary data.</text>
</comment>
<dbReference type="RefSeq" id="WP_188757394.1">
    <property type="nucleotide sequence ID" value="NZ_BMJB01000001.1"/>
</dbReference>
<proteinExistence type="predicted"/>
<dbReference type="EMBL" id="BMJB01000001">
    <property type="protein sequence ID" value="GGA53404.1"/>
    <property type="molecule type" value="Genomic_DNA"/>
</dbReference>